<proteinExistence type="predicted"/>
<evidence type="ECO:0000259" key="2">
    <source>
        <dbReference type="Pfam" id="PF15926"/>
    </source>
</evidence>
<dbReference type="GO" id="GO:0016567">
    <property type="term" value="P:protein ubiquitination"/>
    <property type="evidence" value="ECO:0007669"/>
    <property type="project" value="TreeGrafter"/>
</dbReference>
<dbReference type="InterPro" id="IPR052443">
    <property type="entry name" value="E3_ubiq-ligase_RNF220-like"/>
</dbReference>
<feature type="region of interest" description="Disordered" evidence="1">
    <location>
        <begin position="1"/>
        <end position="24"/>
    </location>
</feature>
<feature type="domain" description="E3 ubiquitin-protein ligase RNF220 middle" evidence="2">
    <location>
        <begin position="67"/>
        <end position="254"/>
    </location>
</feature>
<dbReference type="PANTHER" id="PTHR13459:SF1">
    <property type="entry name" value="E3 UBIQUITIN-PROTEIN LIGASE RNF220 ISOFORM X1"/>
    <property type="match status" value="1"/>
</dbReference>
<dbReference type="InterPro" id="IPR031824">
    <property type="entry name" value="RNF220_mid"/>
</dbReference>
<gene>
    <name evidence="3" type="ORF">HK100_004183</name>
</gene>
<organism evidence="3 4">
    <name type="scientific">Physocladia obscura</name>
    <dbReference type="NCBI Taxonomy" id="109957"/>
    <lineage>
        <taxon>Eukaryota</taxon>
        <taxon>Fungi</taxon>
        <taxon>Fungi incertae sedis</taxon>
        <taxon>Chytridiomycota</taxon>
        <taxon>Chytridiomycota incertae sedis</taxon>
        <taxon>Chytridiomycetes</taxon>
        <taxon>Chytridiales</taxon>
        <taxon>Chytriomycetaceae</taxon>
        <taxon>Physocladia</taxon>
    </lineage>
</organism>
<evidence type="ECO:0000313" key="4">
    <source>
        <dbReference type="Proteomes" id="UP001211907"/>
    </source>
</evidence>
<dbReference type="Pfam" id="PF15926">
    <property type="entry name" value="RNF220"/>
    <property type="match status" value="1"/>
</dbReference>
<dbReference type="PANTHER" id="PTHR13459">
    <property type="entry name" value="E3 UBIQUITIN-PROTEIN LIGASE RNF220 ISOFORM X1"/>
    <property type="match status" value="1"/>
</dbReference>
<dbReference type="EMBL" id="JADGJH010000210">
    <property type="protein sequence ID" value="KAJ3133680.1"/>
    <property type="molecule type" value="Genomic_DNA"/>
</dbReference>
<comment type="caution">
    <text evidence="3">The sequence shown here is derived from an EMBL/GenBank/DDBJ whole genome shotgun (WGS) entry which is preliminary data.</text>
</comment>
<dbReference type="GO" id="GO:0061630">
    <property type="term" value="F:ubiquitin protein ligase activity"/>
    <property type="evidence" value="ECO:0007669"/>
    <property type="project" value="TreeGrafter"/>
</dbReference>
<name>A0AAD5XGS8_9FUNG</name>
<evidence type="ECO:0000256" key="1">
    <source>
        <dbReference type="SAM" id="MobiDB-lite"/>
    </source>
</evidence>
<dbReference type="Proteomes" id="UP001211907">
    <property type="component" value="Unassembled WGS sequence"/>
</dbReference>
<accession>A0AAD5XGS8</accession>
<evidence type="ECO:0000313" key="3">
    <source>
        <dbReference type="EMBL" id="KAJ3133680.1"/>
    </source>
</evidence>
<dbReference type="AlphaFoldDB" id="A0AAD5XGS8"/>
<sequence>MCELPFPRNTGESSLLPSSKRPARRSAIAAKESLFDSSPAKKLEVKRAKELQEREHLASLLSEEQVLLRIRANRFKRSLETSDTATISTSSLLSKNKRKSNGQTNEPSICFICKNALPKGAFAITAHIDTCLARIDDYATTVDASSISPAIANQTLSLSSRRKKKQEAMNDYELNIDNDNDDDDDDGIEEYTWAGQTRVRVTSMLEGGFAASGFNVHKKTDKDTEDNILIDDDEQDTFGAVQYTQDDIRKYVTEINNDDDAALSPVPYKNNLDKDEDDRIDVETIDVSDELAKFMTTVPLDAKLVIEALTQRLKSLERDAPKMKCLVCHDTYRTPVTSINCWHVHCEM</sequence>
<reference evidence="3" key="1">
    <citation type="submission" date="2020-05" db="EMBL/GenBank/DDBJ databases">
        <title>Phylogenomic resolution of chytrid fungi.</title>
        <authorList>
            <person name="Stajich J.E."/>
            <person name="Amses K."/>
            <person name="Simmons R."/>
            <person name="Seto K."/>
            <person name="Myers J."/>
            <person name="Bonds A."/>
            <person name="Quandt C.A."/>
            <person name="Barry K."/>
            <person name="Liu P."/>
            <person name="Grigoriev I."/>
            <person name="Longcore J.E."/>
            <person name="James T.Y."/>
        </authorList>
    </citation>
    <scope>NUCLEOTIDE SEQUENCE</scope>
    <source>
        <strain evidence="3">JEL0513</strain>
    </source>
</reference>
<protein>
    <recommendedName>
        <fullName evidence="2">E3 ubiquitin-protein ligase RNF220 middle domain-containing protein</fullName>
    </recommendedName>
</protein>
<keyword evidence="4" id="KW-1185">Reference proteome</keyword>